<organism evidence="1">
    <name type="scientific">Trypanosoma congolense (strain IL3000)</name>
    <dbReference type="NCBI Taxonomy" id="1068625"/>
    <lineage>
        <taxon>Eukaryota</taxon>
        <taxon>Discoba</taxon>
        <taxon>Euglenozoa</taxon>
        <taxon>Kinetoplastea</taxon>
        <taxon>Metakinetoplastina</taxon>
        <taxon>Trypanosomatida</taxon>
        <taxon>Trypanosomatidae</taxon>
        <taxon>Trypanosoma</taxon>
        <taxon>Nannomonas</taxon>
    </lineage>
</organism>
<sequence>MEKSGLAGSVGGSFVVRSCFDKWDAVVLNDVGDGALLLSDGQRYVQVVLCASAGVAQRCLVLLPWESSRFVVRVNGAVHGSGPVYLTVGDEVELLSVSPYGDDGERRVFRVEPVTIARCSGGNTIAIGMPSGGISSMSGRHPLTNCHAPCGVDWVQFLKYRLEKVDKILSQLKV</sequence>
<dbReference type="VEuPathDB" id="TriTrypDB:TcIL3000_4_1880"/>
<gene>
    <name evidence="1" type="ORF">TCIL3000_4_1880</name>
</gene>
<proteinExistence type="predicted"/>
<protein>
    <submittedName>
        <fullName evidence="1">Uncharacterized protein</fullName>
    </submittedName>
</protein>
<dbReference type="EMBL" id="HE575317">
    <property type="protein sequence ID" value="CCC90100.1"/>
    <property type="molecule type" value="Genomic_DNA"/>
</dbReference>
<evidence type="ECO:0000313" key="1">
    <source>
        <dbReference type="EMBL" id="CCC90100.1"/>
    </source>
</evidence>
<reference evidence="1" key="1">
    <citation type="journal article" date="2012" name="Proc. Natl. Acad. Sci. U.S.A.">
        <title>Antigenic diversity is generated by distinct evolutionary mechanisms in African trypanosome species.</title>
        <authorList>
            <person name="Jackson A.P."/>
            <person name="Berry A."/>
            <person name="Aslett M."/>
            <person name="Allison H.C."/>
            <person name="Burton P."/>
            <person name="Vavrova-Anderson J."/>
            <person name="Brown R."/>
            <person name="Browne H."/>
            <person name="Corton N."/>
            <person name="Hauser H."/>
            <person name="Gamble J."/>
            <person name="Gilderthorp R."/>
            <person name="Marcello L."/>
            <person name="McQuillan J."/>
            <person name="Otto T.D."/>
            <person name="Quail M.A."/>
            <person name="Sanders M.J."/>
            <person name="van Tonder A."/>
            <person name="Ginger M.L."/>
            <person name="Field M.C."/>
            <person name="Barry J.D."/>
            <person name="Hertz-Fowler C."/>
            <person name="Berriman M."/>
        </authorList>
    </citation>
    <scope>NUCLEOTIDE SEQUENCE</scope>
    <source>
        <strain evidence="1">IL3000</strain>
    </source>
</reference>
<accession>G0UL45</accession>
<name>G0UL45_TRYCI</name>
<dbReference type="AlphaFoldDB" id="G0UL45"/>